<dbReference type="EMBL" id="JACHHB010000006">
    <property type="protein sequence ID" value="MBB5173428.1"/>
    <property type="molecule type" value="Genomic_DNA"/>
</dbReference>
<dbReference type="InterPro" id="IPR002477">
    <property type="entry name" value="Peptidoglycan-bd-like"/>
</dbReference>
<evidence type="ECO:0000256" key="1">
    <source>
        <dbReference type="ARBA" id="ARBA00009179"/>
    </source>
</evidence>
<keyword evidence="6" id="KW-0472">Membrane</keyword>
<keyword evidence="2 5" id="KW-0645">Protease</keyword>
<dbReference type="InterPro" id="IPR036366">
    <property type="entry name" value="PGBDSf"/>
</dbReference>
<keyword evidence="4 5" id="KW-0720">Serine protease</keyword>
<proteinExistence type="inferred from homology"/>
<dbReference type="InterPro" id="IPR029045">
    <property type="entry name" value="ClpP/crotonase-like_dom_sf"/>
</dbReference>
<dbReference type="NCBIfam" id="TIGR00225">
    <property type="entry name" value="prc"/>
    <property type="match status" value="1"/>
</dbReference>
<comment type="caution">
    <text evidence="8">The sequence shown here is derived from an EMBL/GenBank/DDBJ whole genome shotgun (WGS) entry which is preliminary data.</text>
</comment>
<protein>
    <submittedName>
        <fullName evidence="8">Carboxyl-terminal processing protease</fullName>
        <ecNumber evidence="8">3.4.21.102</ecNumber>
    </submittedName>
</protein>
<dbReference type="CDD" id="cd06782">
    <property type="entry name" value="cpPDZ_CPP-like"/>
    <property type="match status" value="1"/>
</dbReference>
<keyword evidence="6" id="KW-0812">Transmembrane</keyword>
<dbReference type="Pfam" id="PF01471">
    <property type="entry name" value="PG_binding_1"/>
    <property type="match status" value="1"/>
</dbReference>
<sequence>MELNRKIFAVIVAVSILVGAGGMYMGLQVAAGDNALPVMEQTKDADDETTFEQALLESTNADSLQNIDKAFDMIRGQYFEEVDEQALIDGAISGMVETLDDPYSDFMDEDTAQQFMQSLDSHFQGIGAEVSMMDGYVTIMSPFRDSPAEDAGLRPNDRILKIDGESVEGLSLHDAVLQIRGEKGSTVTLTIDRPGVSGEMEYDVVRDEIPIETVHSEVIREEGKTIGKLELTSFSENTAEDFGDRLQQLESEGIDGLIIDVRGNPGGYLQSVEDIGDMIIPGGETIVQIADREGGVIQEVSELEEEKTYPIVTVIDEGSASASEILAAALKEAGGQEVVGKPSFGKGTVQQALQLGDGSELKLSVFKWLTSDGNFINEVGVEPTVEAQQPEFFYLSPLALNEDEQLEFDMNDEKVETAQLMLEATGYDPGRTDGYFNEETEAAVRSFQEDEGLEVNGVIGEKTAAQLHDLIIEAIQDPAHDKQMKTAVDVLFDALE</sequence>
<dbReference type="AlphaFoldDB" id="A0A840QQ07"/>
<dbReference type="InterPro" id="IPR001478">
    <property type="entry name" value="PDZ"/>
</dbReference>
<dbReference type="GO" id="GO:0030288">
    <property type="term" value="C:outer membrane-bounded periplasmic space"/>
    <property type="evidence" value="ECO:0007669"/>
    <property type="project" value="TreeGrafter"/>
</dbReference>
<keyword evidence="6" id="KW-1133">Transmembrane helix</keyword>
<evidence type="ECO:0000256" key="4">
    <source>
        <dbReference type="ARBA" id="ARBA00022825"/>
    </source>
</evidence>
<dbReference type="PANTHER" id="PTHR32060">
    <property type="entry name" value="TAIL-SPECIFIC PROTEASE"/>
    <property type="match status" value="1"/>
</dbReference>
<dbReference type="InterPro" id="IPR036034">
    <property type="entry name" value="PDZ_sf"/>
</dbReference>
<dbReference type="InterPro" id="IPR005151">
    <property type="entry name" value="Tail-specific_protease"/>
</dbReference>
<dbReference type="InterPro" id="IPR036365">
    <property type="entry name" value="PGBD-like_sf"/>
</dbReference>
<dbReference type="Gene3D" id="2.30.42.10">
    <property type="match status" value="1"/>
</dbReference>
<dbReference type="InterPro" id="IPR055210">
    <property type="entry name" value="CtpA/B_N"/>
</dbReference>
<dbReference type="RefSeq" id="WP_184663876.1">
    <property type="nucleotide sequence ID" value="NZ_JACHHB010000006.1"/>
</dbReference>
<accession>A0A840QQ07</accession>
<evidence type="ECO:0000256" key="6">
    <source>
        <dbReference type="SAM" id="Phobius"/>
    </source>
</evidence>
<dbReference type="PROSITE" id="PS50106">
    <property type="entry name" value="PDZ"/>
    <property type="match status" value="1"/>
</dbReference>
<dbReference type="Pfam" id="PF03572">
    <property type="entry name" value="Peptidase_S41"/>
    <property type="match status" value="1"/>
</dbReference>
<evidence type="ECO:0000256" key="3">
    <source>
        <dbReference type="ARBA" id="ARBA00022801"/>
    </source>
</evidence>
<dbReference type="SUPFAM" id="SSF52096">
    <property type="entry name" value="ClpP/crotonase"/>
    <property type="match status" value="1"/>
</dbReference>
<feature type="domain" description="PDZ" evidence="7">
    <location>
        <begin position="116"/>
        <end position="180"/>
    </location>
</feature>
<dbReference type="CDD" id="cd07560">
    <property type="entry name" value="Peptidase_S41_CPP"/>
    <property type="match status" value="1"/>
</dbReference>
<evidence type="ECO:0000256" key="5">
    <source>
        <dbReference type="RuleBase" id="RU004404"/>
    </source>
</evidence>
<reference evidence="8 9" key="1">
    <citation type="submission" date="2020-08" db="EMBL/GenBank/DDBJ databases">
        <title>Genomic Encyclopedia of Type Strains, Phase IV (KMG-IV): sequencing the most valuable type-strain genomes for metagenomic binning, comparative biology and taxonomic classification.</title>
        <authorList>
            <person name="Goeker M."/>
        </authorList>
    </citation>
    <scope>NUCLEOTIDE SEQUENCE [LARGE SCALE GENOMIC DNA]</scope>
    <source>
        <strain evidence="8 9">DSM 24696</strain>
    </source>
</reference>
<dbReference type="Pfam" id="PF22694">
    <property type="entry name" value="CtpB_N-like"/>
    <property type="match status" value="1"/>
</dbReference>
<dbReference type="GO" id="GO:0006508">
    <property type="term" value="P:proteolysis"/>
    <property type="evidence" value="ECO:0007669"/>
    <property type="project" value="UniProtKB-KW"/>
</dbReference>
<gene>
    <name evidence="8" type="ORF">HNQ41_001615</name>
</gene>
<dbReference type="Gene3D" id="3.30.750.44">
    <property type="match status" value="1"/>
</dbReference>
<dbReference type="SMART" id="SM00245">
    <property type="entry name" value="TSPc"/>
    <property type="match status" value="1"/>
</dbReference>
<dbReference type="SUPFAM" id="SSF47090">
    <property type="entry name" value="PGBD-like"/>
    <property type="match status" value="1"/>
</dbReference>
<dbReference type="SUPFAM" id="SSF50156">
    <property type="entry name" value="PDZ domain-like"/>
    <property type="match status" value="1"/>
</dbReference>
<dbReference type="FunFam" id="2.30.42.10:FF:000063">
    <property type="entry name" value="Peptidase, S41 family"/>
    <property type="match status" value="1"/>
</dbReference>
<dbReference type="EC" id="3.4.21.102" evidence="8"/>
<dbReference type="Pfam" id="PF17820">
    <property type="entry name" value="PDZ_6"/>
    <property type="match status" value="1"/>
</dbReference>
<dbReference type="GO" id="GO:0007165">
    <property type="term" value="P:signal transduction"/>
    <property type="evidence" value="ECO:0007669"/>
    <property type="project" value="TreeGrafter"/>
</dbReference>
<dbReference type="InterPro" id="IPR004447">
    <property type="entry name" value="Peptidase_S41A"/>
</dbReference>
<dbReference type="PANTHER" id="PTHR32060:SF29">
    <property type="entry name" value="CARBOXY-TERMINAL PROCESSING PROTEASE CTPB"/>
    <property type="match status" value="1"/>
</dbReference>
<dbReference type="InterPro" id="IPR041489">
    <property type="entry name" value="PDZ_6"/>
</dbReference>
<name>A0A840QQ07_9BACI</name>
<keyword evidence="9" id="KW-1185">Reference proteome</keyword>
<dbReference type="Proteomes" id="UP000551878">
    <property type="component" value="Unassembled WGS sequence"/>
</dbReference>
<dbReference type="Gene3D" id="1.10.101.10">
    <property type="entry name" value="PGBD-like superfamily/PGBD"/>
    <property type="match status" value="1"/>
</dbReference>
<dbReference type="SMART" id="SM00228">
    <property type="entry name" value="PDZ"/>
    <property type="match status" value="1"/>
</dbReference>
<organism evidence="8 9">
    <name type="scientific">Texcoconibacillus texcoconensis</name>
    <dbReference type="NCBI Taxonomy" id="1095777"/>
    <lineage>
        <taxon>Bacteria</taxon>
        <taxon>Bacillati</taxon>
        <taxon>Bacillota</taxon>
        <taxon>Bacilli</taxon>
        <taxon>Bacillales</taxon>
        <taxon>Bacillaceae</taxon>
        <taxon>Texcoconibacillus</taxon>
    </lineage>
</organism>
<keyword evidence="3 5" id="KW-0378">Hydrolase</keyword>
<evidence type="ECO:0000256" key="2">
    <source>
        <dbReference type="ARBA" id="ARBA00022670"/>
    </source>
</evidence>
<evidence type="ECO:0000313" key="9">
    <source>
        <dbReference type="Proteomes" id="UP000551878"/>
    </source>
</evidence>
<evidence type="ECO:0000259" key="7">
    <source>
        <dbReference type="PROSITE" id="PS50106"/>
    </source>
</evidence>
<feature type="transmembrane region" description="Helical" evidence="6">
    <location>
        <begin position="7"/>
        <end position="27"/>
    </location>
</feature>
<comment type="similarity">
    <text evidence="1 5">Belongs to the peptidase S41A family.</text>
</comment>
<evidence type="ECO:0000313" key="8">
    <source>
        <dbReference type="EMBL" id="MBB5173428.1"/>
    </source>
</evidence>
<dbReference type="Gene3D" id="3.90.226.10">
    <property type="entry name" value="2-enoyl-CoA Hydratase, Chain A, domain 1"/>
    <property type="match status" value="1"/>
</dbReference>
<dbReference type="GO" id="GO:0004252">
    <property type="term" value="F:serine-type endopeptidase activity"/>
    <property type="evidence" value="ECO:0007669"/>
    <property type="project" value="UniProtKB-EC"/>
</dbReference>